<dbReference type="NCBIfam" id="TIGR02251">
    <property type="entry name" value="HIF-SF_euk"/>
    <property type="match status" value="1"/>
</dbReference>
<dbReference type="CDD" id="cd07521">
    <property type="entry name" value="HAD_FCP1-like"/>
    <property type="match status" value="1"/>
</dbReference>
<dbReference type="InterPro" id="IPR050365">
    <property type="entry name" value="TIM50"/>
</dbReference>
<dbReference type="FunFam" id="3.40.50.1000:FF:000093">
    <property type="entry name" value="NLI interacting factor-like phosphatase family protein"/>
    <property type="match status" value="1"/>
</dbReference>
<feature type="region of interest" description="Disordered" evidence="1">
    <location>
        <begin position="445"/>
        <end position="464"/>
    </location>
</feature>
<feature type="compositionally biased region" description="Polar residues" evidence="1">
    <location>
        <begin position="113"/>
        <end position="124"/>
    </location>
</feature>
<feature type="compositionally biased region" description="Low complexity" evidence="1">
    <location>
        <begin position="125"/>
        <end position="149"/>
    </location>
</feature>
<dbReference type="AlphaFoldDB" id="I7MIC4"/>
<feature type="compositionally biased region" description="Low complexity" evidence="1">
    <location>
        <begin position="18"/>
        <end position="30"/>
    </location>
</feature>
<accession>I7MIC4</accession>
<feature type="compositionally biased region" description="Polar residues" evidence="1">
    <location>
        <begin position="400"/>
        <end position="414"/>
    </location>
</feature>
<evidence type="ECO:0000313" key="3">
    <source>
        <dbReference type="EMBL" id="EAR92879.2"/>
    </source>
</evidence>
<feature type="domain" description="FCP1 homology" evidence="2">
    <location>
        <begin position="167"/>
        <end position="325"/>
    </location>
</feature>
<dbReference type="PANTHER" id="PTHR12210">
    <property type="entry name" value="DULLARD PROTEIN PHOSPHATASE"/>
    <property type="match status" value="1"/>
</dbReference>
<name>I7MIC4_TETTS</name>
<dbReference type="InterPro" id="IPR011948">
    <property type="entry name" value="Dullard_phosphatase"/>
</dbReference>
<keyword evidence="4" id="KW-1185">Reference proteome</keyword>
<dbReference type="RefSeq" id="XP_001013124.2">
    <property type="nucleotide sequence ID" value="XM_001013124.2"/>
</dbReference>
<dbReference type="SUPFAM" id="SSF56784">
    <property type="entry name" value="HAD-like"/>
    <property type="match status" value="1"/>
</dbReference>
<feature type="region of interest" description="Disordered" evidence="1">
    <location>
        <begin position="400"/>
        <end position="421"/>
    </location>
</feature>
<dbReference type="EMBL" id="GG662740">
    <property type="protein sequence ID" value="EAR92879.2"/>
    <property type="molecule type" value="Genomic_DNA"/>
</dbReference>
<dbReference type="OrthoDB" id="277011at2759"/>
<feature type="compositionally biased region" description="Basic residues" evidence="1">
    <location>
        <begin position="1"/>
        <end position="10"/>
    </location>
</feature>
<feature type="region of interest" description="Disordered" evidence="1">
    <location>
        <begin position="106"/>
        <end position="165"/>
    </location>
</feature>
<feature type="region of interest" description="Disordered" evidence="1">
    <location>
        <begin position="1"/>
        <end position="83"/>
    </location>
</feature>
<dbReference type="InterPro" id="IPR036412">
    <property type="entry name" value="HAD-like_sf"/>
</dbReference>
<feature type="region of interest" description="Disordered" evidence="1">
    <location>
        <begin position="604"/>
        <end position="651"/>
    </location>
</feature>
<dbReference type="STRING" id="312017.I7MIC4"/>
<protein>
    <submittedName>
        <fullName evidence="3">NLI interacting factor-like phosphatase</fullName>
    </submittedName>
</protein>
<evidence type="ECO:0000313" key="4">
    <source>
        <dbReference type="Proteomes" id="UP000009168"/>
    </source>
</evidence>
<dbReference type="InterPro" id="IPR023214">
    <property type="entry name" value="HAD_sf"/>
</dbReference>
<reference evidence="4" key="1">
    <citation type="journal article" date="2006" name="PLoS Biol.">
        <title>Macronuclear genome sequence of the ciliate Tetrahymena thermophila, a model eukaryote.</title>
        <authorList>
            <person name="Eisen J.A."/>
            <person name="Coyne R.S."/>
            <person name="Wu M."/>
            <person name="Wu D."/>
            <person name="Thiagarajan M."/>
            <person name="Wortman J.R."/>
            <person name="Badger J.H."/>
            <person name="Ren Q."/>
            <person name="Amedeo P."/>
            <person name="Jones K.M."/>
            <person name="Tallon L.J."/>
            <person name="Delcher A.L."/>
            <person name="Salzberg S.L."/>
            <person name="Silva J.C."/>
            <person name="Haas B.J."/>
            <person name="Majoros W.H."/>
            <person name="Farzad M."/>
            <person name="Carlton J.M."/>
            <person name="Smith R.K. Jr."/>
            <person name="Garg J."/>
            <person name="Pearlman R.E."/>
            <person name="Karrer K.M."/>
            <person name="Sun L."/>
            <person name="Manning G."/>
            <person name="Elde N.C."/>
            <person name="Turkewitz A.P."/>
            <person name="Asai D.J."/>
            <person name="Wilkes D.E."/>
            <person name="Wang Y."/>
            <person name="Cai H."/>
            <person name="Collins K."/>
            <person name="Stewart B.A."/>
            <person name="Lee S.R."/>
            <person name="Wilamowska K."/>
            <person name="Weinberg Z."/>
            <person name="Ruzzo W.L."/>
            <person name="Wloga D."/>
            <person name="Gaertig J."/>
            <person name="Frankel J."/>
            <person name="Tsao C.-C."/>
            <person name="Gorovsky M.A."/>
            <person name="Keeling P.J."/>
            <person name="Waller R.F."/>
            <person name="Patron N.J."/>
            <person name="Cherry J.M."/>
            <person name="Stover N.A."/>
            <person name="Krieger C.J."/>
            <person name="del Toro C."/>
            <person name="Ryder H.F."/>
            <person name="Williamson S.C."/>
            <person name="Barbeau R.A."/>
            <person name="Hamilton E.P."/>
            <person name="Orias E."/>
        </authorList>
    </citation>
    <scope>NUCLEOTIDE SEQUENCE [LARGE SCALE GENOMIC DNA]</scope>
    <source>
        <strain evidence="4">SB210</strain>
    </source>
</reference>
<dbReference type="Gene3D" id="3.40.50.1000">
    <property type="entry name" value="HAD superfamily/HAD-like"/>
    <property type="match status" value="1"/>
</dbReference>
<dbReference type="KEGG" id="tet:TTHERM_00294920"/>
<feature type="compositionally biased region" description="Polar residues" evidence="1">
    <location>
        <begin position="71"/>
        <end position="82"/>
    </location>
</feature>
<evidence type="ECO:0000259" key="2">
    <source>
        <dbReference type="PROSITE" id="PS50969"/>
    </source>
</evidence>
<proteinExistence type="predicted"/>
<dbReference type="InParanoid" id="I7MIC4"/>
<dbReference type="SMART" id="SM00577">
    <property type="entry name" value="CPDc"/>
    <property type="match status" value="1"/>
</dbReference>
<dbReference type="Pfam" id="PF03031">
    <property type="entry name" value="NIF"/>
    <property type="match status" value="1"/>
</dbReference>
<feature type="compositionally biased region" description="Polar residues" evidence="1">
    <location>
        <begin position="42"/>
        <end position="62"/>
    </location>
</feature>
<dbReference type="InterPro" id="IPR004274">
    <property type="entry name" value="FCP1_dom"/>
</dbReference>
<feature type="region of interest" description="Disordered" evidence="1">
    <location>
        <begin position="571"/>
        <end position="591"/>
    </location>
</feature>
<organism evidence="3 4">
    <name type="scientific">Tetrahymena thermophila (strain SB210)</name>
    <dbReference type="NCBI Taxonomy" id="312017"/>
    <lineage>
        <taxon>Eukaryota</taxon>
        <taxon>Sar</taxon>
        <taxon>Alveolata</taxon>
        <taxon>Ciliophora</taxon>
        <taxon>Intramacronucleata</taxon>
        <taxon>Oligohymenophorea</taxon>
        <taxon>Hymenostomatida</taxon>
        <taxon>Tetrahymenina</taxon>
        <taxon>Tetrahymenidae</taxon>
        <taxon>Tetrahymena</taxon>
    </lineage>
</organism>
<feature type="compositionally biased region" description="Basic and acidic residues" evidence="1">
    <location>
        <begin position="576"/>
        <end position="585"/>
    </location>
</feature>
<sequence>MMNYMKKKFSKSKEDYESTNSENSQTTSNTYHQNGKKHTKKQQQLAKPPMQNNIPSFITQVTRDGKPMQFYPQNDNNESPEVQETKKISFLERLCSCFKTKQQQISEEDEVSQIEQESSQKSTDQQQMQKQDNQEVQQQQQQQQQQQKQRAPLQTSLPKVIQPQDPKFQGKKSLIIDLDETLVHSSFTVIQNADFTLQITVQNMPFIVYVKKRPGCEFFLEELSKYYELIIYTASLSEYADPVMDRIDKNGVCSLRLFRENCTLYNGVFVKDLSLMQRDLKDLIIIDNSETSFLFQPANAVHIKSFFDDMKDRELYRLIPMLIFLSNSFDVRHVGNWWREFEQNDFIDYRDKKNRLQRLDKQRLLEELGDLRQRDLQMEAESMYDNSSQLMMNQGRESFTVSPKNSVSSQQQLFNGKKYENDKRQEKYKKNFTQKKPLMIEVPEAEEEDNLPAARNKNNKDINQNIELESVRNKLLASPDSQYQESVSSTKNGYKQTAFKFNEYEDYNKRIKEEDPYNFKTQPDAIEENSESYKEMKQIFDNIRYCTNTMNVNSPVSKERFIQLLDNNSYRKKTEKHSQQNDQEAHYFASPKKQQIMIKKVESVKNDQDGLMSQLSYKPDIQDEEQDELTNKDSDDIAIINKEEQEDNSQN</sequence>
<dbReference type="Proteomes" id="UP000009168">
    <property type="component" value="Unassembled WGS sequence"/>
</dbReference>
<dbReference type="GO" id="GO:0016791">
    <property type="term" value="F:phosphatase activity"/>
    <property type="evidence" value="ECO:0007669"/>
    <property type="project" value="InterPro"/>
</dbReference>
<gene>
    <name evidence="3" type="ORF">TTHERM_00294920</name>
</gene>
<dbReference type="GeneID" id="7833283"/>
<evidence type="ECO:0000256" key="1">
    <source>
        <dbReference type="SAM" id="MobiDB-lite"/>
    </source>
</evidence>
<dbReference type="eggNOG" id="KOG1605">
    <property type="taxonomic scope" value="Eukaryota"/>
</dbReference>
<dbReference type="PROSITE" id="PS50969">
    <property type="entry name" value="FCP1"/>
    <property type="match status" value="1"/>
</dbReference>